<dbReference type="OrthoDB" id="9766496at2"/>
<evidence type="ECO:0000256" key="4">
    <source>
        <dbReference type="ARBA" id="ARBA00022692"/>
    </source>
</evidence>
<keyword evidence="6 7" id="KW-0472">Membrane</keyword>
<evidence type="ECO:0000256" key="5">
    <source>
        <dbReference type="ARBA" id="ARBA00022989"/>
    </source>
</evidence>
<evidence type="ECO:0000256" key="6">
    <source>
        <dbReference type="ARBA" id="ARBA00023136"/>
    </source>
</evidence>
<organism evidence="8 9">
    <name type="scientific">Criibacterium bergeronii</name>
    <dbReference type="NCBI Taxonomy" id="1871336"/>
    <lineage>
        <taxon>Bacteria</taxon>
        <taxon>Bacillati</taxon>
        <taxon>Bacillota</taxon>
        <taxon>Clostridia</taxon>
        <taxon>Peptostreptococcales</taxon>
        <taxon>Filifactoraceae</taxon>
        <taxon>Criibacterium</taxon>
    </lineage>
</organism>
<evidence type="ECO:0000256" key="7">
    <source>
        <dbReference type="SAM" id="Phobius"/>
    </source>
</evidence>
<evidence type="ECO:0000256" key="2">
    <source>
        <dbReference type="ARBA" id="ARBA00008806"/>
    </source>
</evidence>
<dbReference type="SUPFAM" id="SSF52540">
    <property type="entry name" value="P-loop containing nucleoside triphosphate hydrolases"/>
    <property type="match status" value="1"/>
</dbReference>
<dbReference type="InterPro" id="IPR027417">
    <property type="entry name" value="P-loop_NTPase"/>
</dbReference>
<dbReference type="GO" id="GO:0005886">
    <property type="term" value="C:plasma membrane"/>
    <property type="evidence" value="ECO:0007669"/>
    <property type="project" value="UniProtKB-SubCell"/>
</dbReference>
<keyword evidence="5 7" id="KW-1133">Transmembrane helix</keyword>
<comment type="caution">
    <text evidence="8">The sequence shown here is derived from an EMBL/GenBank/DDBJ whole genome shotgun (WGS) entry which is preliminary data.</text>
</comment>
<gene>
    <name evidence="8" type="ORF">FL857_12555</name>
</gene>
<feature type="transmembrane region" description="Helical" evidence="7">
    <location>
        <begin position="77"/>
        <end position="95"/>
    </location>
</feature>
<name>A0A552UQG1_9FIRM</name>
<comment type="subcellular location">
    <subcellularLocation>
        <location evidence="1">Cell membrane</location>
        <topology evidence="1">Multi-pass membrane protein</topology>
    </subcellularLocation>
</comment>
<proteinExistence type="inferred from homology"/>
<dbReference type="EMBL" id="VJXW01000104">
    <property type="protein sequence ID" value="TRW20465.1"/>
    <property type="molecule type" value="Genomic_DNA"/>
</dbReference>
<keyword evidence="4 7" id="KW-0812">Transmembrane</keyword>
<dbReference type="PANTHER" id="PTHR37937:SF1">
    <property type="entry name" value="CONJUGATIVE TRANSFER: DNA TRANSPORT"/>
    <property type="match status" value="1"/>
</dbReference>
<reference evidence="8 9" key="1">
    <citation type="submission" date="2019-07" db="EMBL/GenBank/DDBJ databases">
        <title>Criibacterium bergeronii gen. nov., sp. nov. isolated from human clinical samples.</title>
        <authorList>
            <person name="Maheux A.F."/>
            <person name="Boudreau D.K."/>
            <person name="Berube E."/>
            <person name="Brodeur S."/>
            <person name="Bernard K.A."/>
            <person name="Abed J.Y."/>
            <person name="Ducrey E."/>
            <person name="Guay E.F."/>
            <person name="Raymond F."/>
            <person name="Corbeil J."/>
            <person name="Domingo M.-C."/>
            <person name="Roy P.H."/>
            <person name="Boissinot M."/>
            <person name="Tocheva E.I."/>
            <person name="Omar R.F."/>
        </authorList>
    </citation>
    <scope>NUCLEOTIDE SEQUENCE [LARGE SCALE GENOMIC DNA]</scope>
    <source>
        <strain evidence="8 9">CCRI-24246</strain>
    </source>
</reference>
<dbReference type="Pfam" id="PF02534">
    <property type="entry name" value="T4SS-DNA_transf"/>
    <property type="match status" value="1"/>
</dbReference>
<evidence type="ECO:0000313" key="9">
    <source>
        <dbReference type="Proteomes" id="UP000319424"/>
    </source>
</evidence>
<accession>A0A552UQG1</accession>
<feature type="non-terminal residue" evidence="8">
    <location>
        <position position="258"/>
    </location>
</feature>
<dbReference type="InterPro" id="IPR003688">
    <property type="entry name" value="TraG/VirD4"/>
</dbReference>
<dbReference type="InterPro" id="IPR051539">
    <property type="entry name" value="T4SS-coupling_protein"/>
</dbReference>
<comment type="similarity">
    <text evidence="2">Belongs to the VirD4/TraG family.</text>
</comment>
<evidence type="ECO:0000256" key="3">
    <source>
        <dbReference type="ARBA" id="ARBA00022475"/>
    </source>
</evidence>
<dbReference type="CDD" id="cd01127">
    <property type="entry name" value="TrwB_TraG_TraD_VirD4"/>
    <property type="match status" value="1"/>
</dbReference>
<keyword evidence="3" id="KW-1003">Cell membrane</keyword>
<dbReference type="Proteomes" id="UP000319424">
    <property type="component" value="Unassembled WGS sequence"/>
</dbReference>
<dbReference type="PANTHER" id="PTHR37937">
    <property type="entry name" value="CONJUGATIVE TRANSFER: DNA TRANSPORT"/>
    <property type="match status" value="1"/>
</dbReference>
<protein>
    <submittedName>
        <fullName evidence="8">Type IV secretory system conjugative DNA transfer family protein</fullName>
    </submittedName>
</protein>
<feature type="transmembrane region" description="Helical" evidence="7">
    <location>
        <begin position="26"/>
        <end position="44"/>
    </location>
</feature>
<dbReference type="Gene3D" id="3.40.50.300">
    <property type="entry name" value="P-loop containing nucleotide triphosphate hydrolases"/>
    <property type="match status" value="1"/>
</dbReference>
<evidence type="ECO:0000256" key="1">
    <source>
        <dbReference type="ARBA" id="ARBA00004651"/>
    </source>
</evidence>
<evidence type="ECO:0000313" key="8">
    <source>
        <dbReference type="EMBL" id="TRW20465.1"/>
    </source>
</evidence>
<sequence>MINSKILNEIIKDIKNVFKIRDKKKFVLENLPYLLFFYIGNIFASHVNSYVGGDIIDRILVAFSQIDTLKYIPSLKIKNLIPGLILSVVIKLILIQKKKKAKKFREGREYGSARWGNEKDIEPYIDKKFENNVLLTQTERLTMNNRPKNPKYARNKNVLVIGGSGSGKTRFFVKPNLMQMHSSYVVTDPKGTLVLECGKMLERNGYEIKILNTINFKKSMRYNPFAYLKSEKDILKLVQTIIANTKGEGEKSTEDFWV</sequence>
<dbReference type="AlphaFoldDB" id="A0A552UQG1"/>